<dbReference type="Pfam" id="PF00075">
    <property type="entry name" value="RNase_H"/>
    <property type="match status" value="1"/>
</dbReference>
<dbReference type="GO" id="GO:0003676">
    <property type="term" value="F:nucleic acid binding"/>
    <property type="evidence" value="ECO:0007669"/>
    <property type="project" value="InterPro"/>
</dbReference>
<feature type="domain" description="RNase H type-1" evidence="2">
    <location>
        <begin position="1"/>
        <end position="87"/>
    </location>
</feature>
<keyword evidence="4" id="KW-1185">Reference proteome</keyword>
<feature type="region of interest" description="Disordered" evidence="1">
    <location>
        <begin position="205"/>
        <end position="229"/>
    </location>
</feature>
<reference evidence="3" key="1">
    <citation type="journal article" date="2020" name="Stud. Mycol.">
        <title>101 Dothideomycetes genomes: a test case for predicting lifestyles and emergence of pathogens.</title>
        <authorList>
            <person name="Haridas S."/>
            <person name="Albert R."/>
            <person name="Binder M."/>
            <person name="Bloem J."/>
            <person name="Labutti K."/>
            <person name="Salamov A."/>
            <person name="Andreopoulos B."/>
            <person name="Baker S."/>
            <person name="Barry K."/>
            <person name="Bills G."/>
            <person name="Bluhm B."/>
            <person name="Cannon C."/>
            <person name="Castanera R."/>
            <person name="Culley D."/>
            <person name="Daum C."/>
            <person name="Ezra D."/>
            <person name="Gonzalez J."/>
            <person name="Henrissat B."/>
            <person name="Kuo A."/>
            <person name="Liang C."/>
            <person name="Lipzen A."/>
            <person name="Lutzoni F."/>
            <person name="Magnuson J."/>
            <person name="Mondo S."/>
            <person name="Nolan M."/>
            <person name="Ohm R."/>
            <person name="Pangilinan J."/>
            <person name="Park H.-J."/>
            <person name="Ramirez L."/>
            <person name="Alfaro M."/>
            <person name="Sun H."/>
            <person name="Tritt A."/>
            <person name="Yoshinaga Y."/>
            <person name="Zwiers L.-H."/>
            <person name="Turgeon B."/>
            <person name="Goodwin S."/>
            <person name="Spatafora J."/>
            <person name="Crous P."/>
            <person name="Grigoriev I."/>
        </authorList>
    </citation>
    <scope>NUCLEOTIDE SEQUENCE</scope>
    <source>
        <strain evidence="3">CBS 125425</strain>
    </source>
</reference>
<dbReference type="InterPro" id="IPR036397">
    <property type="entry name" value="RNaseH_sf"/>
</dbReference>
<protein>
    <recommendedName>
        <fullName evidence="2">RNase H type-1 domain-containing protein</fullName>
    </recommendedName>
</protein>
<dbReference type="InterPro" id="IPR012337">
    <property type="entry name" value="RNaseH-like_sf"/>
</dbReference>
<dbReference type="InterPro" id="IPR002156">
    <property type="entry name" value="RNaseH_domain"/>
</dbReference>
<dbReference type="AlphaFoldDB" id="A0A9P4R7H7"/>
<evidence type="ECO:0000313" key="3">
    <source>
        <dbReference type="EMBL" id="KAF2740334.1"/>
    </source>
</evidence>
<organism evidence="3 4">
    <name type="scientific">Polyplosphaeria fusca</name>
    <dbReference type="NCBI Taxonomy" id="682080"/>
    <lineage>
        <taxon>Eukaryota</taxon>
        <taxon>Fungi</taxon>
        <taxon>Dikarya</taxon>
        <taxon>Ascomycota</taxon>
        <taxon>Pezizomycotina</taxon>
        <taxon>Dothideomycetes</taxon>
        <taxon>Pleosporomycetidae</taxon>
        <taxon>Pleosporales</taxon>
        <taxon>Tetraplosphaeriaceae</taxon>
        <taxon>Polyplosphaeria</taxon>
    </lineage>
</organism>
<gene>
    <name evidence="3" type="ORF">EJ04DRAFT_196649</name>
</gene>
<evidence type="ECO:0000259" key="2">
    <source>
        <dbReference type="PROSITE" id="PS50879"/>
    </source>
</evidence>
<dbReference type="PROSITE" id="PS50879">
    <property type="entry name" value="RNASE_H_1"/>
    <property type="match status" value="1"/>
</dbReference>
<dbReference type="Gene3D" id="3.30.420.10">
    <property type="entry name" value="Ribonuclease H-like superfamily/Ribonuclease H"/>
    <property type="match status" value="1"/>
</dbReference>
<accession>A0A9P4R7H7</accession>
<proteinExistence type="predicted"/>
<dbReference type="CDD" id="cd09276">
    <property type="entry name" value="Rnase_HI_RT_non_LTR"/>
    <property type="match status" value="1"/>
</dbReference>
<dbReference type="OrthoDB" id="3754258at2759"/>
<dbReference type="GO" id="GO:0004523">
    <property type="term" value="F:RNA-DNA hybrid ribonuclease activity"/>
    <property type="evidence" value="ECO:0007669"/>
    <property type="project" value="InterPro"/>
</dbReference>
<name>A0A9P4R7H7_9PLEO</name>
<evidence type="ECO:0000313" key="4">
    <source>
        <dbReference type="Proteomes" id="UP000799444"/>
    </source>
</evidence>
<evidence type="ECO:0000256" key="1">
    <source>
        <dbReference type="SAM" id="MobiDB-lite"/>
    </source>
</evidence>
<dbReference type="Proteomes" id="UP000799444">
    <property type="component" value="Unassembled WGS sequence"/>
</dbReference>
<comment type="caution">
    <text evidence="3">The sequence shown here is derived from an EMBL/GenBank/DDBJ whole genome shotgun (WGS) entry which is preliminary data.</text>
</comment>
<dbReference type="SUPFAM" id="SSF53098">
    <property type="entry name" value="Ribonuclease H-like"/>
    <property type="match status" value="1"/>
</dbReference>
<dbReference type="EMBL" id="ML996100">
    <property type="protein sequence ID" value="KAF2740334.1"/>
    <property type="molecule type" value="Genomic_DNA"/>
</dbReference>
<sequence length="229" mass="25543">MAVETVLCSPRLGRPAHSSVKYPIRIFSDSQSALQSVRSWRASACQAMVAAIIKKLGTARVTLHWISGHAGIEGNRWADELAKTATRKESNQPPQRRGILWYLMRLALKRANVTAEPPPLKWAETGKFTWKIDAAFHLGKGAEIYRQLNSTEAAILTQLRTGKTFLNEYLHKIKAIDTAACDCGSAESVAHFLAEHRRTDQALETKNRGSQGDNRVCKEHRAAVTQRTR</sequence>